<evidence type="ECO:0000313" key="3">
    <source>
        <dbReference type="Proteomes" id="UP000614200"/>
    </source>
</evidence>
<keyword evidence="3" id="KW-1185">Reference proteome</keyword>
<feature type="domain" description="HTH lysR-type" evidence="1">
    <location>
        <begin position="1"/>
        <end position="58"/>
    </location>
</feature>
<organism evidence="2 3">
    <name type="scientific">Fusibacter ferrireducens</name>
    <dbReference type="NCBI Taxonomy" id="2785058"/>
    <lineage>
        <taxon>Bacteria</taxon>
        <taxon>Bacillati</taxon>
        <taxon>Bacillota</taxon>
        <taxon>Clostridia</taxon>
        <taxon>Eubacteriales</taxon>
        <taxon>Eubacteriales Family XII. Incertae Sedis</taxon>
        <taxon>Fusibacter</taxon>
    </lineage>
</organism>
<evidence type="ECO:0000313" key="2">
    <source>
        <dbReference type="EMBL" id="MBF4695529.1"/>
    </source>
</evidence>
<dbReference type="Proteomes" id="UP000614200">
    <property type="component" value="Unassembled WGS sequence"/>
</dbReference>
<dbReference type="PANTHER" id="PTHR30419">
    <property type="entry name" value="HTH-TYPE TRANSCRIPTIONAL REGULATOR YBHD"/>
    <property type="match status" value="1"/>
</dbReference>
<evidence type="ECO:0000259" key="1">
    <source>
        <dbReference type="PROSITE" id="PS50931"/>
    </source>
</evidence>
<dbReference type="CDD" id="cd05466">
    <property type="entry name" value="PBP2_LTTR_substrate"/>
    <property type="match status" value="1"/>
</dbReference>
<dbReference type="InterPro" id="IPR036390">
    <property type="entry name" value="WH_DNA-bd_sf"/>
</dbReference>
<dbReference type="PRINTS" id="PR00039">
    <property type="entry name" value="HTHLYSR"/>
</dbReference>
<dbReference type="RefSeq" id="WP_194703768.1">
    <property type="nucleotide sequence ID" value="NZ_JADKNH010000017.1"/>
</dbReference>
<accession>A0ABR9ZYK1</accession>
<dbReference type="Pfam" id="PF00126">
    <property type="entry name" value="HTH_1"/>
    <property type="match status" value="1"/>
</dbReference>
<dbReference type="Gene3D" id="1.10.10.10">
    <property type="entry name" value="Winged helix-like DNA-binding domain superfamily/Winged helix DNA-binding domain"/>
    <property type="match status" value="1"/>
</dbReference>
<dbReference type="InterPro" id="IPR000847">
    <property type="entry name" value="LysR_HTH_N"/>
</dbReference>
<dbReference type="EMBL" id="JADKNH010000017">
    <property type="protein sequence ID" value="MBF4695529.1"/>
    <property type="molecule type" value="Genomic_DNA"/>
</dbReference>
<dbReference type="InterPro" id="IPR036388">
    <property type="entry name" value="WH-like_DNA-bd_sf"/>
</dbReference>
<dbReference type="InterPro" id="IPR050950">
    <property type="entry name" value="HTH-type_LysR_regulators"/>
</dbReference>
<gene>
    <name evidence="2" type="ORF">ISU02_20745</name>
</gene>
<proteinExistence type="predicted"/>
<name>A0ABR9ZYK1_9FIRM</name>
<dbReference type="Gene3D" id="3.40.190.290">
    <property type="match status" value="1"/>
</dbReference>
<sequence>MTLDQIYYFTEIAKTGSMSQVARNLHISQPNISMTIGVLEKELGYTLFNRMPKGVELTRQGAEFLHHAELIISNIEEMRNIRQTNKDSSIDFSVSAQFSSACVYPLIEMLHLFEKEKKTFSIRQNPFFDVVEDVKSGHSNLGILNISAEQENFIKILLAKNGLEFVLITDTQMSIGLAEGHPLYDCPQIALSDLKAYPLVLVEHSVKDYLSVETIKQLETESFKTKIFVQDMLLFYQLLDTVHGVTFVAISKNHDITHIFDKYHMNLKLIPLAEPVIIKMGYIKQKSRPLNFAEQHFVDSLYHFLND</sequence>
<dbReference type="SUPFAM" id="SSF53850">
    <property type="entry name" value="Periplasmic binding protein-like II"/>
    <property type="match status" value="1"/>
</dbReference>
<reference evidence="2 3" key="1">
    <citation type="submission" date="2020-11" db="EMBL/GenBank/DDBJ databases">
        <title>Fusibacter basophilias sp. nov.</title>
        <authorList>
            <person name="Qiu D."/>
        </authorList>
    </citation>
    <scope>NUCLEOTIDE SEQUENCE [LARGE SCALE GENOMIC DNA]</scope>
    <source>
        <strain evidence="2 3">Q10-2</strain>
    </source>
</reference>
<protein>
    <submittedName>
        <fullName evidence="2">LysR family transcriptional regulator</fullName>
    </submittedName>
</protein>
<dbReference type="PROSITE" id="PS50931">
    <property type="entry name" value="HTH_LYSR"/>
    <property type="match status" value="1"/>
</dbReference>
<dbReference type="SUPFAM" id="SSF46785">
    <property type="entry name" value="Winged helix' DNA-binding domain"/>
    <property type="match status" value="1"/>
</dbReference>
<comment type="caution">
    <text evidence="2">The sequence shown here is derived from an EMBL/GenBank/DDBJ whole genome shotgun (WGS) entry which is preliminary data.</text>
</comment>